<keyword evidence="2" id="KW-0547">Nucleotide-binding</keyword>
<dbReference type="SUPFAM" id="SSF50939">
    <property type="entry name" value="Sialidases"/>
    <property type="match status" value="1"/>
</dbReference>
<feature type="compositionally biased region" description="Basic and acidic residues" evidence="4">
    <location>
        <begin position="203"/>
        <end position="216"/>
    </location>
</feature>
<dbReference type="SUPFAM" id="SSF52540">
    <property type="entry name" value="P-loop containing nucleoside triphosphate hydrolases"/>
    <property type="match status" value="3"/>
</dbReference>
<evidence type="ECO:0000313" key="6">
    <source>
        <dbReference type="EMBL" id="KAK2838155.1"/>
    </source>
</evidence>
<dbReference type="Proteomes" id="UP001187415">
    <property type="component" value="Unassembled WGS sequence"/>
</dbReference>
<dbReference type="CDD" id="cd15482">
    <property type="entry name" value="Sialidase_non-viral"/>
    <property type="match status" value="1"/>
</dbReference>
<dbReference type="InterPro" id="IPR036278">
    <property type="entry name" value="Sialidase_sf"/>
</dbReference>
<gene>
    <name evidence="6" type="ORF">Q5P01_015367</name>
</gene>
<dbReference type="PROSITE" id="PS51720">
    <property type="entry name" value="G_AIG1"/>
    <property type="match status" value="1"/>
</dbReference>
<keyword evidence="7" id="KW-1185">Reference proteome</keyword>
<protein>
    <recommendedName>
        <fullName evidence="5">AIG1-type G domain-containing protein</fullName>
    </recommendedName>
</protein>
<dbReference type="PANTHER" id="PTHR10903:SF188">
    <property type="entry name" value="GTPASE IMAP FAMILY MEMBER 2-LIKE-RELATED"/>
    <property type="match status" value="1"/>
</dbReference>
<feature type="region of interest" description="Disordered" evidence="4">
    <location>
        <begin position="905"/>
        <end position="970"/>
    </location>
</feature>
<feature type="region of interest" description="Disordered" evidence="4">
    <location>
        <begin position="203"/>
        <end position="222"/>
    </location>
</feature>
<comment type="caution">
    <text evidence="6">The sequence shown here is derived from an EMBL/GenBank/DDBJ whole genome shotgun (WGS) entry which is preliminary data.</text>
</comment>
<feature type="region of interest" description="Disordered" evidence="4">
    <location>
        <begin position="841"/>
        <end position="868"/>
    </location>
</feature>
<keyword evidence="3" id="KW-0342">GTP-binding</keyword>
<dbReference type="EMBL" id="JAUPFM010000011">
    <property type="protein sequence ID" value="KAK2838155.1"/>
    <property type="molecule type" value="Genomic_DNA"/>
</dbReference>
<dbReference type="Gene3D" id="3.40.50.300">
    <property type="entry name" value="P-loop containing nucleotide triphosphate hydrolases"/>
    <property type="match status" value="5"/>
</dbReference>
<dbReference type="InterPro" id="IPR011040">
    <property type="entry name" value="Sialidase"/>
</dbReference>
<evidence type="ECO:0000256" key="4">
    <source>
        <dbReference type="SAM" id="MobiDB-lite"/>
    </source>
</evidence>
<name>A0AA88MJF2_CHASR</name>
<feature type="domain" description="AIG1-type G" evidence="5">
    <location>
        <begin position="418"/>
        <end position="610"/>
    </location>
</feature>
<proteinExistence type="inferred from homology"/>
<reference evidence="6" key="1">
    <citation type="submission" date="2023-07" db="EMBL/GenBank/DDBJ databases">
        <title>Chromosome-level Genome Assembly of Striped Snakehead (Channa striata).</title>
        <authorList>
            <person name="Liu H."/>
        </authorList>
    </citation>
    <scope>NUCLEOTIDE SEQUENCE</scope>
    <source>
        <strain evidence="6">Gz</strain>
        <tissue evidence="6">Muscle</tissue>
    </source>
</reference>
<accession>A0AA88MJF2</accession>
<dbReference type="GO" id="GO:0005525">
    <property type="term" value="F:GTP binding"/>
    <property type="evidence" value="ECO:0007669"/>
    <property type="project" value="UniProtKB-KW"/>
</dbReference>
<comment type="similarity">
    <text evidence="1">Belongs to the TRAFAC class TrmE-Era-EngA-EngB-Septin-like GTPase superfamily. AIG1/Toc34/Toc159-like paraseptin GTPase family. IAN subfamily.</text>
</comment>
<evidence type="ECO:0000256" key="3">
    <source>
        <dbReference type="ARBA" id="ARBA00023134"/>
    </source>
</evidence>
<dbReference type="Pfam" id="PF13088">
    <property type="entry name" value="BNR_2"/>
    <property type="match status" value="1"/>
</dbReference>
<evidence type="ECO:0000256" key="1">
    <source>
        <dbReference type="ARBA" id="ARBA00008535"/>
    </source>
</evidence>
<dbReference type="InterPro" id="IPR045058">
    <property type="entry name" value="GIMA/IAN/Toc"/>
</dbReference>
<evidence type="ECO:0000313" key="7">
    <source>
        <dbReference type="Proteomes" id="UP001187415"/>
    </source>
</evidence>
<dbReference type="Gene3D" id="2.120.10.10">
    <property type="match status" value="1"/>
</dbReference>
<dbReference type="InterPro" id="IPR027417">
    <property type="entry name" value="P-loop_NTPase"/>
</dbReference>
<organism evidence="6 7">
    <name type="scientific">Channa striata</name>
    <name type="common">Snakehead murrel</name>
    <name type="synonym">Ophicephalus striatus</name>
    <dbReference type="NCBI Taxonomy" id="64152"/>
    <lineage>
        <taxon>Eukaryota</taxon>
        <taxon>Metazoa</taxon>
        <taxon>Chordata</taxon>
        <taxon>Craniata</taxon>
        <taxon>Vertebrata</taxon>
        <taxon>Euteleostomi</taxon>
        <taxon>Actinopterygii</taxon>
        <taxon>Neopterygii</taxon>
        <taxon>Teleostei</taxon>
        <taxon>Neoteleostei</taxon>
        <taxon>Acanthomorphata</taxon>
        <taxon>Anabantaria</taxon>
        <taxon>Anabantiformes</taxon>
        <taxon>Channoidei</taxon>
        <taxon>Channidae</taxon>
        <taxon>Channa</taxon>
    </lineage>
</organism>
<dbReference type="PANTHER" id="PTHR10903">
    <property type="entry name" value="GTPASE, IMAP FAMILY MEMBER-RELATED"/>
    <property type="match status" value="1"/>
</dbReference>
<dbReference type="InterPro" id="IPR006703">
    <property type="entry name" value="G_AIG1"/>
</dbReference>
<evidence type="ECO:0000259" key="5">
    <source>
        <dbReference type="PROSITE" id="PS51720"/>
    </source>
</evidence>
<dbReference type="Pfam" id="PF04548">
    <property type="entry name" value="AIG1"/>
    <property type="match status" value="5"/>
</dbReference>
<sequence>MDTASPDLYEDEAQQQSRSIDFLPPLMSELRLVLLGNSWSERSSVGNFILGETKFNTKEEPDDCQRVRGRWEEKEIVLINTPDLLHPDGSKQKLAKLLENSDPGPPVFLLVLQPETFTEEQNLRLQTVFKNLGDRSFDHSLVLISTPREESSGSTDKYMQHPPLADVIRRCGHRLLWHEDLEHQQLLTVIDKMVKEKNGDHVGCEHPCDSPSERQISKGGGVTVNLDPVKDSARELRIVLFGKSDAKKTALGNVIVGKKEFYVPKFIAWKQCQASHGEWGGKPLTVVKSPDVFSLSVEAVRQEMQRCVSLCPPGPNVLLLLVEPSQFTEETKKTMKFILSFFGQDAFKYSMIIITDNKKATDSTVNQLIEECGGINYNMSDSQHDQLMEKIEIIVEKNKGNFLTFTEDLIGLKSEPIKPLLNLVLCGKTGSGKTSAARSILGQTELRSASKSAECVRNQGEVCGRRVSLVELPALYGKPQETVMEESFRCVSLFDPEGVHAFVLVLPVGPLTDEDKGELETIQNTFSSRVNDFTMILFTVDSDPTDPAVVNVLQENKEIQDLCQICGGRSVVLNVRDKKQVSEVLDTVEKIKSIPKKPCTYTTATFARAQMDCVLHQEKRISIQQSELEKLKKNDTGEETQNPECLRIVLIGKTGSGKSSSGNTILGRKGFKAESSQISVTRFCQKVQQEVDGRHVVVVDTPDKLQHEEQSIEEYIEQKCDESFKKLISDCGDRYHVFNNYEKHNRSQVTELMRKINAVVKENGGNCFTNKTFKKAEAAIKKEVERILIEKEGEMKREREQLKRKHEKEMQEVRRRMEEQRAEIEMERRLTAEVLKEMENNINKEHEEKKREREMREEEKKRREAEEECHRQNFRRQLEILDEQIQSEKLEKKCVDKKLELSREEMNQKQEAWEKERREWWGKRQEDDKERRREEQRKIEQLEEKYEKEREKYENQQKEDRIRREQERTKQKELEEIYRTNVELLKVTYEEKAREQAEAFNEFKENHVKELEAQREEHKKQTKELVKKRSNLKRIDDLLKEQEQKMKSVTNEEEKENLQVTHEKQIITTTNKPSSDLKLEMEQTTVFTSNEEEDRVYRIPALVYDADRKILLAFAEKRRTEDDAHSSAMVMKRGTVKKDGSTVTVTFEEPEIEVLKKADCGPRPMNPCPVYEKSSKTLFLFFIRVEGEVSEQQQIKHYDNKACLCYITSTDAGENWSEEIDLPEYQGKMKDWATFAVGPGHGLQTHDGTLIVPVHGHYCSSRSSKSTQYALSLCSEDQGKTWKFGEKLQTKSGECEMAEFFDDKDKSFIYCSARTTASYRVEAVSPDSGNKFKHFECAGKLVETSTGCQGSVVSFPAQNKTEDQRPKWLLYSHPTDPSSRKDLGVYLNESPHDPSAWSKPWIINPGPSGYSDLVYMGDGWFACLMECGEKKLYEHINLKVFNYDELKKHISE</sequence>
<evidence type="ECO:0000256" key="2">
    <source>
        <dbReference type="ARBA" id="ARBA00022741"/>
    </source>
</evidence>